<protein>
    <submittedName>
        <fullName evidence="1">Uncharacterized protein</fullName>
    </submittedName>
</protein>
<evidence type="ECO:0000313" key="4">
    <source>
        <dbReference type="Proteomes" id="UP000000583"/>
    </source>
</evidence>
<dbReference type="STRING" id="406984.CPK_ORF00340"/>
<dbReference type="Proteomes" id="UP000000583">
    <property type="component" value="Chromosome"/>
</dbReference>
<dbReference type="KEGG" id="cpa:CP_0936"/>
<dbReference type="EMBL" id="AE002161">
    <property type="protein sequence ID" value="AAF38719.1"/>
    <property type="molecule type" value="Genomic_DNA"/>
</dbReference>
<dbReference type="AlphaFoldDB" id="Q9K1U8"/>
<dbReference type="EMBL" id="LN847006">
    <property type="protein sequence ID" value="CRI40843.1"/>
    <property type="molecule type" value="Genomic_DNA"/>
</dbReference>
<reference evidence="1 4" key="1">
    <citation type="journal article" date="2000" name="Nucleic Acids Res.">
        <title>Genome sequences of Chlamydia trachomatis MoPn and Chlamydia pneumoniae AR39.</title>
        <authorList>
            <person name="Read T.D."/>
            <person name="Brunham R.C."/>
            <person name="Shen C."/>
            <person name="Gill S.R."/>
            <person name="Heidelberg J.F."/>
            <person name="White O."/>
            <person name="Hickey E.K."/>
            <person name="Peterson J.D."/>
            <person name="Utterback T.R."/>
            <person name="Berry K.J."/>
            <person name="Bass S."/>
            <person name="Linher K.D."/>
            <person name="Weidman J.F."/>
            <person name="Khouri H.M."/>
            <person name="Craven B."/>
            <person name="Bowman C."/>
            <person name="Dodson R.J."/>
            <person name="Gwinn M.L."/>
            <person name="Nelson W.C."/>
            <person name="DeBoy R.T."/>
            <person name="Kolonay J.F."/>
            <person name="McClarty G."/>
            <person name="Salzberg S.L."/>
            <person name="Eisen J.A."/>
            <person name="Fraser C.M."/>
        </authorList>
    </citation>
    <scope>NUCLEOTIDE SEQUENCE [LARGE SCALE GENOMIC DNA]</scope>
    <source>
        <strain evidence="1 4">AR39</strain>
    </source>
</reference>
<dbReference type="PIR" id="B81521">
    <property type="entry name" value="B81521"/>
</dbReference>
<name>Q9K1U8_CHLPN</name>
<sequence>MDGNKEKTTNFCGQTLKPALDDSISATFYLNPPPLYEQIKNQVVP</sequence>
<reference evidence="2" key="2">
    <citation type="submission" date="2015-05" db="EMBL/GenBank/DDBJ databases">
        <authorList>
            <person name="Rattei Thomas"/>
        </authorList>
    </citation>
    <scope>NUCLEOTIDE SEQUENCE</scope>
    <source>
        <strain evidence="2">CWL029c</strain>
        <strain evidence="3">U1271</strain>
    </source>
</reference>
<evidence type="ECO:0000313" key="2">
    <source>
        <dbReference type="EMBL" id="CRI40843.1"/>
    </source>
</evidence>
<organism evidence="4">
    <name type="scientific">Chlamydia pneumoniae</name>
    <name type="common">Chlamydophila pneumoniae</name>
    <dbReference type="NCBI Taxonomy" id="83558"/>
    <lineage>
        <taxon>Bacteria</taxon>
        <taxon>Pseudomonadati</taxon>
        <taxon>Chlamydiota</taxon>
        <taxon>Chlamydiia</taxon>
        <taxon>Chlamydiales</taxon>
        <taxon>Chlamydiaceae</taxon>
        <taxon>Chlamydia/Chlamydophila group</taxon>
        <taxon>Chlamydia</taxon>
    </lineage>
</organism>
<proteinExistence type="predicted"/>
<evidence type="ECO:0000313" key="1">
    <source>
        <dbReference type="EMBL" id="AAF38719.1"/>
    </source>
</evidence>
<dbReference type="EMBL" id="LN847244">
    <property type="protein sequence ID" value="CRI49863.1"/>
    <property type="molecule type" value="Genomic_DNA"/>
</dbReference>
<gene>
    <name evidence="1" type="ordered locus">CP_0936</name>
    <name evidence="3" type="ORF">BN1224_U1271_C_08030</name>
    <name evidence="2" type="ORF">CWL029c_F_00900</name>
</gene>
<evidence type="ECO:0000313" key="3">
    <source>
        <dbReference type="EMBL" id="CRI49863.1"/>
    </source>
</evidence>
<dbReference type="PATRIC" id="fig|83558.19.peg.985"/>
<accession>Q9K1U8</accession>